<evidence type="ECO:0000256" key="1">
    <source>
        <dbReference type="ARBA" id="ARBA00022679"/>
    </source>
</evidence>
<feature type="binding site" evidence="2">
    <location>
        <begin position="181"/>
        <end position="183"/>
    </location>
    <ligand>
        <name>substrate</name>
    </ligand>
</feature>
<dbReference type="FunFam" id="3.40.1180.10:FF:000001">
    <property type="entry name" value="(2E,6E)-farnesyl-diphosphate-specific ditrans,polycis-undecaprenyl-diphosphate synthase"/>
    <property type="match status" value="1"/>
</dbReference>
<evidence type="ECO:0000313" key="3">
    <source>
        <dbReference type="EMBL" id="RDU73575.1"/>
    </source>
</evidence>
<keyword evidence="2" id="KW-0460">Magnesium</keyword>
<comment type="function">
    <text evidence="2">Catalyzes the condensation of isopentenyl diphosphate (IPP) with allylic pyrophosphates generating different type of terpenoids.</text>
</comment>
<comment type="similarity">
    <text evidence="2">Belongs to the UPP synthase family.</text>
</comment>
<accession>A0A3D8J8Q4</accession>
<organism evidence="3 4">
    <name type="scientific">Helicobacter anseris</name>
    <dbReference type="NCBI Taxonomy" id="375926"/>
    <lineage>
        <taxon>Bacteria</taxon>
        <taxon>Pseudomonadati</taxon>
        <taxon>Campylobacterota</taxon>
        <taxon>Epsilonproteobacteria</taxon>
        <taxon>Campylobacterales</taxon>
        <taxon>Helicobacteraceae</taxon>
        <taxon>Helicobacter</taxon>
    </lineage>
</organism>
<dbReference type="RefSeq" id="WP_115579047.1">
    <property type="nucleotide sequence ID" value="NZ_NXLX01000009.1"/>
</dbReference>
<feature type="binding site" evidence="2">
    <location>
        <position position="25"/>
    </location>
    <ligand>
        <name>substrate</name>
    </ligand>
</feature>
<gene>
    <name evidence="3" type="ORF">CQA57_04525</name>
</gene>
<dbReference type="Proteomes" id="UP000256695">
    <property type="component" value="Unassembled WGS sequence"/>
</dbReference>
<feature type="binding site" evidence="2">
    <location>
        <position position="61"/>
    </location>
    <ligand>
        <name>substrate</name>
    </ligand>
</feature>
<evidence type="ECO:0000313" key="4">
    <source>
        <dbReference type="Proteomes" id="UP000256695"/>
    </source>
</evidence>
<keyword evidence="2" id="KW-0479">Metal-binding</keyword>
<dbReference type="Gene3D" id="3.40.1180.10">
    <property type="entry name" value="Decaprenyl diphosphate synthase-like"/>
    <property type="match status" value="1"/>
</dbReference>
<dbReference type="PANTHER" id="PTHR10291">
    <property type="entry name" value="DEHYDRODOLICHYL DIPHOSPHATE SYNTHASE FAMILY MEMBER"/>
    <property type="match status" value="1"/>
</dbReference>
<feature type="binding site" evidence="2">
    <location>
        <position position="194"/>
    </location>
    <ligand>
        <name>Mg(2+)</name>
        <dbReference type="ChEBI" id="CHEBI:18420"/>
    </ligand>
</feature>
<feature type="binding site" evidence="2">
    <location>
        <position position="12"/>
    </location>
    <ligand>
        <name>Mg(2+)</name>
        <dbReference type="ChEBI" id="CHEBI:18420"/>
    </ligand>
</feature>
<dbReference type="Pfam" id="PF01255">
    <property type="entry name" value="Prenyltransf"/>
    <property type="match status" value="1"/>
</dbReference>
<comment type="subunit">
    <text evidence="2">Homodimer.</text>
</comment>
<dbReference type="GO" id="GO:0008834">
    <property type="term" value="F:ditrans,polycis-undecaprenyl-diphosphate synthase [(2E,6E)-farnesyl-diphosphate specific] activity"/>
    <property type="evidence" value="ECO:0007669"/>
    <property type="project" value="TreeGrafter"/>
</dbReference>
<dbReference type="EMBL" id="NXLX01000009">
    <property type="protein sequence ID" value="RDU73575.1"/>
    <property type="molecule type" value="Genomic_DNA"/>
</dbReference>
<comment type="caution">
    <text evidence="3">The sequence shown here is derived from an EMBL/GenBank/DDBJ whole genome shotgun (WGS) entry which is preliminary data.</text>
</comment>
<feature type="binding site" evidence="2">
    <location>
        <begin position="13"/>
        <end position="16"/>
    </location>
    <ligand>
        <name>substrate</name>
    </ligand>
</feature>
<comment type="cofactor">
    <cofactor evidence="2">
        <name>Mg(2+)</name>
        <dbReference type="ChEBI" id="CHEBI:18420"/>
    </cofactor>
    <text evidence="2">Binds 2 magnesium ions per subunit.</text>
</comment>
<feature type="binding site" evidence="2">
    <location>
        <position position="17"/>
    </location>
    <ligand>
        <name>substrate</name>
    </ligand>
</feature>
<dbReference type="InterPro" id="IPR018520">
    <property type="entry name" value="UPP_synth-like_CS"/>
</dbReference>
<keyword evidence="1 2" id="KW-0808">Transferase</keyword>
<dbReference type="GO" id="GO:0005829">
    <property type="term" value="C:cytosol"/>
    <property type="evidence" value="ECO:0007669"/>
    <property type="project" value="TreeGrafter"/>
</dbReference>
<dbReference type="InterPro" id="IPR001441">
    <property type="entry name" value="UPP_synth-like"/>
</dbReference>
<dbReference type="OrthoDB" id="4191603at2"/>
<proteinExistence type="inferred from homology"/>
<dbReference type="NCBIfam" id="NF011407">
    <property type="entry name" value="PRK14833.1"/>
    <property type="match status" value="1"/>
</dbReference>
<feature type="binding site" evidence="2">
    <location>
        <position position="175"/>
    </location>
    <ligand>
        <name>substrate</name>
    </ligand>
</feature>
<feature type="binding site" evidence="2">
    <location>
        <begin position="57"/>
        <end position="59"/>
    </location>
    <ligand>
        <name>substrate</name>
    </ligand>
</feature>
<dbReference type="EC" id="2.5.1.-" evidence="2"/>
<dbReference type="AlphaFoldDB" id="A0A3D8J8Q4"/>
<dbReference type="HAMAP" id="MF_01139">
    <property type="entry name" value="ISPT"/>
    <property type="match status" value="1"/>
</dbReference>
<evidence type="ECO:0000256" key="2">
    <source>
        <dbReference type="HAMAP-Rule" id="MF_01139"/>
    </source>
</evidence>
<protein>
    <recommendedName>
        <fullName evidence="2">Isoprenyl transferase</fullName>
        <ecNumber evidence="2">2.5.1.-</ecNumber>
    </recommendedName>
</protein>
<name>A0A3D8J8Q4_9HELI</name>
<feature type="active site" evidence="2">
    <location>
        <position position="12"/>
    </location>
</feature>
<feature type="active site" description="Proton acceptor" evidence="2">
    <location>
        <position position="60"/>
    </location>
</feature>
<feature type="binding site" evidence="2">
    <location>
        <position position="63"/>
    </location>
    <ligand>
        <name>substrate</name>
    </ligand>
</feature>
<keyword evidence="4" id="KW-1185">Reference proteome</keyword>
<dbReference type="GO" id="GO:0000287">
    <property type="term" value="F:magnesium ion binding"/>
    <property type="evidence" value="ECO:0007669"/>
    <property type="project" value="UniProtKB-UniRule"/>
</dbReference>
<dbReference type="GO" id="GO:0016094">
    <property type="term" value="P:polyprenol biosynthetic process"/>
    <property type="evidence" value="ECO:0007669"/>
    <property type="project" value="TreeGrafter"/>
</dbReference>
<dbReference type="CDD" id="cd00475">
    <property type="entry name" value="Cis_IPPS"/>
    <property type="match status" value="1"/>
</dbReference>
<dbReference type="NCBIfam" id="TIGR00055">
    <property type="entry name" value="uppS"/>
    <property type="match status" value="1"/>
</dbReference>
<sequence>MNELAHLAIIMDGNGRWAQAQNKARIEGHKAGAKIVRDITIWCAKNTIEYLTLYAFSTENWKRPKAEVNFLMKLLLKYLKSEKKTYLDNNIRFKAIGDISLFNNPLKEMILDLEECTKNNTNLTQILALNYGSRDEILRCFQKIFHKYTAETILEKIIQENLDTAGIPDVDLLIRTGGEQRISNFLLWQISYAELHFTQTFWPDFNTQELESIITNFKQRNRRFGGL</sequence>
<dbReference type="PANTHER" id="PTHR10291:SF0">
    <property type="entry name" value="DEHYDRODOLICHYL DIPHOSPHATE SYNTHASE 2"/>
    <property type="match status" value="1"/>
</dbReference>
<dbReference type="PROSITE" id="PS01066">
    <property type="entry name" value="UPP_SYNTHASE"/>
    <property type="match status" value="1"/>
</dbReference>
<dbReference type="InterPro" id="IPR036424">
    <property type="entry name" value="UPP_synth-like_sf"/>
</dbReference>
<dbReference type="SUPFAM" id="SSF64005">
    <property type="entry name" value="Undecaprenyl diphosphate synthase"/>
    <property type="match status" value="1"/>
</dbReference>
<feature type="binding site" evidence="2">
    <location>
        <position position="29"/>
    </location>
    <ligand>
        <name>substrate</name>
    </ligand>
</feature>
<reference evidence="3 4" key="1">
    <citation type="submission" date="2018-04" db="EMBL/GenBank/DDBJ databases">
        <title>Novel Campyloabacter and Helicobacter Species and Strains.</title>
        <authorList>
            <person name="Mannion A.J."/>
            <person name="Shen Z."/>
            <person name="Fox J.G."/>
        </authorList>
    </citation>
    <scope>NUCLEOTIDE SEQUENCE [LARGE SCALE GENOMIC DNA]</scope>
    <source>
        <strain evidence="3 4">MIT 04-9362</strain>
    </source>
</reference>